<dbReference type="Gene3D" id="4.10.520.10">
    <property type="entry name" value="IHF-like DNA-binding proteins"/>
    <property type="match status" value="1"/>
</dbReference>
<keyword evidence="5" id="KW-0235">DNA replication</keyword>
<comment type="similarity">
    <text evidence="2 11">Belongs to the bacterial histone-like protein family.</text>
</comment>
<accession>H5SCZ9</accession>
<gene>
    <name evidence="12" type="ORF">HGMM_F12C05C18</name>
</gene>
<dbReference type="AlphaFoldDB" id="H5SCZ9"/>
<reference evidence="12" key="2">
    <citation type="journal article" date="2012" name="PLoS ONE">
        <title>A Deeply Branching Thermophilic Bacterium with an Ancient Acetyl-CoA Pathway Dominates a Subsurface Ecosystem.</title>
        <authorList>
            <person name="Takami H."/>
            <person name="Noguchi H."/>
            <person name="Takaki Y."/>
            <person name="Uchiyama I."/>
            <person name="Toyoda A."/>
            <person name="Nishi S."/>
            <person name="Chee G.-J."/>
            <person name="Arai W."/>
            <person name="Nunoura T."/>
            <person name="Itoh T."/>
            <person name="Hattori M."/>
            <person name="Takai K."/>
        </authorList>
    </citation>
    <scope>NUCLEOTIDE SEQUENCE</scope>
</reference>
<dbReference type="InterPro" id="IPR010992">
    <property type="entry name" value="IHF-like_DNA-bd_dom_sf"/>
</dbReference>
<evidence type="ECO:0000256" key="11">
    <source>
        <dbReference type="RuleBase" id="RU003939"/>
    </source>
</evidence>
<sequence length="96" mass="10647">MTKSQIATYLAEKVGVSKKQAAQFLDELVQLIYKQAKNGFVLPGLGKIVLSERPARKMVMRFGPKAGQEITIPKKKVLKFRFLKAAKDAILGTAKK</sequence>
<keyword evidence="7 12" id="KW-0238">DNA-binding</keyword>
<dbReference type="PANTHER" id="PTHR33175">
    <property type="entry name" value="DNA-BINDING PROTEIN HU"/>
    <property type="match status" value="1"/>
</dbReference>
<evidence type="ECO:0000256" key="4">
    <source>
        <dbReference type="ARBA" id="ARBA00016145"/>
    </source>
</evidence>
<evidence type="ECO:0000313" key="12">
    <source>
        <dbReference type="EMBL" id="BAL54035.1"/>
    </source>
</evidence>
<proteinExistence type="inferred from homology"/>
<dbReference type="SMART" id="SM00411">
    <property type="entry name" value="BHL"/>
    <property type="match status" value="1"/>
</dbReference>
<comment type="subunit">
    <text evidence="3">Homodimer.</text>
</comment>
<dbReference type="GO" id="GO:0006260">
    <property type="term" value="P:DNA replication"/>
    <property type="evidence" value="ECO:0007669"/>
    <property type="project" value="UniProtKB-KW"/>
</dbReference>
<comment type="subcellular location">
    <subcellularLocation>
        <location evidence="1">Virion</location>
    </subcellularLocation>
</comment>
<dbReference type="SUPFAM" id="SSF47729">
    <property type="entry name" value="IHF-like DNA-binding proteins"/>
    <property type="match status" value="1"/>
</dbReference>
<evidence type="ECO:0000256" key="3">
    <source>
        <dbReference type="ARBA" id="ARBA00011738"/>
    </source>
</evidence>
<dbReference type="InterPro" id="IPR000119">
    <property type="entry name" value="Hist_DNA-bd"/>
</dbReference>
<reference evidence="12" key="1">
    <citation type="journal article" date="2005" name="Environ. Microbiol.">
        <title>Genetic and functional properties of uncultivated thermophilic crenarchaeotes from a subsurface gold mine as revealed by analysis of genome fragments.</title>
        <authorList>
            <person name="Nunoura T."/>
            <person name="Hirayama H."/>
            <person name="Takami H."/>
            <person name="Oida H."/>
            <person name="Nishi S."/>
            <person name="Shimamura S."/>
            <person name="Suzuki Y."/>
            <person name="Inagaki F."/>
            <person name="Takai K."/>
            <person name="Nealson K.H."/>
            <person name="Horikoshi K."/>
        </authorList>
    </citation>
    <scope>NUCLEOTIDE SEQUENCE</scope>
</reference>
<evidence type="ECO:0000256" key="10">
    <source>
        <dbReference type="ARBA" id="ARBA00046140"/>
    </source>
</evidence>
<dbReference type="GO" id="GO:0003677">
    <property type="term" value="F:DNA binding"/>
    <property type="evidence" value="ECO:0007669"/>
    <property type="project" value="UniProtKB-KW"/>
</dbReference>
<evidence type="ECO:0000256" key="5">
    <source>
        <dbReference type="ARBA" id="ARBA00022705"/>
    </source>
</evidence>
<dbReference type="GO" id="GO:0005829">
    <property type="term" value="C:cytosol"/>
    <property type="evidence" value="ECO:0007669"/>
    <property type="project" value="TreeGrafter"/>
</dbReference>
<dbReference type="PANTHER" id="PTHR33175:SF13">
    <property type="entry name" value="HISTONE-LIKE PROTEIN"/>
    <property type="match status" value="1"/>
</dbReference>
<evidence type="ECO:0000256" key="2">
    <source>
        <dbReference type="ARBA" id="ARBA00010529"/>
    </source>
</evidence>
<dbReference type="Pfam" id="PF00216">
    <property type="entry name" value="Bac_DNA_binding"/>
    <property type="match status" value="1"/>
</dbReference>
<dbReference type="GO" id="GO:0030527">
    <property type="term" value="F:structural constituent of chromatin"/>
    <property type="evidence" value="ECO:0007669"/>
    <property type="project" value="InterPro"/>
</dbReference>
<protein>
    <recommendedName>
        <fullName evidence="4">Viral histone-like protein</fullName>
    </recommendedName>
    <alternativeName>
        <fullName evidence="9">DNA-binding protein pA104R</fullName>
    </alternativeName>
    <alternativeName>
        <fullName evidence="8">pA104R</fullName>
    </alternativeName>
</protein>
<organism evidence="12">
    <name type="scientific">uncultured Planctomycetota bacterium</name>
    <dbReference type="NCBI Taxonomy" id="120965"/>
    <lineage>
        <taxon>Bacteria</taxon>
        <taxon>Pseudomonadati</taxon>
        <taxon>Planctomycetota</taxon>
        <taxon>environmental samples</taxon>
    </lineage>
</organism>
<dbReference type="CDD" id="cd00591">
    <property type="entry name" value="HU_IHF"/>
    <property type="match status" value="1"/>
</dbReference>
<evidence type="ECO:0000256" key="9">
    <source>
        <dbReference type="ARBA" id="ARBA00033227"/>
    </source>
</evidence>
<dbReference type="EMBL" id="AP011676">
    <property type="protein sequence ID" value="BAL54035.1"/>
    <property type="molecule type" value="Genomic_DNA"/>
</dbReference>
<evidence type="ECO:0000256" key="7">
    <source>
        <dbReference type="ARBA" id="ARBA00023125"/>
    </source>
</evidence>
<comment type="function">
    <text evidence="10">DNA-binding protein that plays a critical role in nucleoid compaction, genome replication and DNA replication and transcription. Binds to both ssDNA and dsDNA with a binding site covering about 15 nucleotides. Displays DNA-supercoiling activity only when associated with the viral DNA topoisomerase 2.</text>
</comment>
<keyword evidence="6" id="KW-0426">Late protein</keyword>
<evidence type="ECO:0000256" key="8">
    <source>
        <dbReference type="ARBA" id="ARBA00033120"/>
    </source>
</evidence>
<name>H5SCZ9_9BACT</name>
<evidence type="ECO:0000256" key="1">
    <source>
        <dbReference type="ARBA" id="ARBA00004328"/>
    </source>
</evidence>
<evidence type="ECO:0000256" key="6">
    <source>
        <dbReference type="ARBA" id="ARBA00022921"/>
    </source>
</evidence>